<dbReference type="AlphaFoldDB" id="B7PTN6"/>
<organism>
    <name type="scientific">Ixodes scapularis</name>
    <name type="common">Black-legged tick</name>
    <name type="synonym">Deer tick</name>
    <dbReference type="NCBI Taxonomy" id="6945"/>
    <lineage>
        <taxon>Eukaryota</taxon>
        <taxon>Metazoa</taxon>
        <taxon>Ecdysozoa</taxon>
        <taxon>Arthropoda</taxon>
        <taxon>Chelicerata</taxon>
        <taxon>Arachnida</taxon>
        <taxon>Acari</taxon>
        <taxon>Parasitiformes</taxon>
        <taxon>Ixodida</taxon>
        <taxon>Ixodoidea</taxon>
        <taxon>Ixodidae</taxon>
        <taxon>Ixodinae</taxon>
        <taxon>Ixodes</taxon>
    </lineage>
</organism>
<evidence type="ECO:0000256" key="1">
    <source>
        <dbReference type="ARBA" id="ARBA00001961"/>
    </source>
</evidence>
<evidence type="ECO:0000313" key="9">
    <source>
        <dbReference type="EnsemblMetazoa" id="ISCW008425-PA"/>
    </source>
</evidence>
<evidence type="ECO:0000256" key="5">
    <source>
        <dbReference type="ARBA" id="ARBA00023002"/>
    </source>
</evidence>
<dbReference type="Pfam" id="PF13640">
    <property type="entry name" value="2OG-FeII_Oxy_3"/>
    <property type="match status" value="1"/>
</dbReference>
<evidence type="ECO:0000256" key="3">
    <source>
        <dbReference type="ARBA" id="ARBA00022896"/>
    </source>
</evidence>
<evidence type="ECO:0000259" key="7">
    <source>
        <dbReference type="PROSITE" id="PS51471"/>
    </source>
</evidence>
<dbReference type="SMART" id="SM00702">
    <property type="entry name" value="P4Hc"/>
    <property type="match status" value="1"/>
</dbReference>
<keyword evidence="10" id="KW-1185">Reference proteome</keyword>
<keyword evidence="2" id="KW-0479">Metal-binding</keyword>
<dbReference type="GO" id="GO:0004656">
    <property type="term" value="F:procollagen-proline 4-dioxygenase activity"/>
    <property type="evidence" value="ECO:0000318"/>
    <property type="project" value="GO_Central"/>
</dbReference>
<reference evidence="8 10" key="1">
    <citation type="submission" date="2008-03" db="EMBL/GenBank/DDBJ databases">
        <title>Annotation of Ixodes scapularis.</title>
        <authorList>
            <consortium name="Ixodes scapularis Genome Project Consortium"/>
            <person name="Caler E."/>
            <person name="Hannick L.I."/>
            <person name="Bidwell S."/>
            <person name="Joardar V."/>
            <person name="Thiagarajan M."/>
            <person name="Amedeo P."/>
            <person name="Galinsky K.J."/>
            <person name="Schobel S."/>
            <person name="Inman J."/>
            <person name="Hostetler J."/>
            <person name="Miller J."/>
            <person name="Hammond M."/>
            <person name="Megy K."/>
            <person name="Lawson D."/>
            <person name="Kodira C."/>
            <person name="Sutton G."/>
            <person name="Meyer J."/>
            <person name="Hill C.A."/>
            <person name="Birren B."/>
            <person name="Nene V."/>
            <person name="Collins F."/>
            <person name="Alarcon-Chaidez F."/>
            <person name="Wikel S."/>
            <person name="Strausberg R."/>
        </authorList>
    </citation>
    <scope>NUCLEOTIDE SEQUENCE [LARGE SCALE GENOMIC DNA]</scope>
    <source>
        <strain evidence="10">Wikel</strain>
        <strain evidence="8">Wikel colony</strain>
    </source>
</reference>
<dbReference type="OrthoDB" id="420380at2759"/>
<dbReference type="InterPro" id="IPR006620">
    <property type="entry name" value="Pro_4_hyd_alph"/>
</dbReference>
<comment type="cofactor">
    <cofactor evidence="1">
        <name>L-ascorbate</name>
        <dbReference type="ChEBI" id="CHEBI:38290"/>
    </cofactor>
</comment>
<dbReference type="GO" id="GO:0005783">
    <property type="term" value="C:endoplasmic reticulum"/>
    <property type="evidence" value="ECO:0000318"/>
    <property type="project" value="GO_Central"/>
</dbReference>
<dbReference type="GO" id="GO:0005506">
    <property type="term" value="F:iron ion binding"/>
    <property type="evidence" value="ECO:0007669"/>
    <property type="project" value="InterPro"/>
</dbReference>
<sequence>MDSQLRCRYYKGQDGFFSLQPIKLEEINLKPYVIVMHDVVQDKDIEDLMAFAEPRLERSTTYTGNEMMPSPERTSSTAWLNEDEAPIAVRMNSYLRALLGMGTSDTDEEAEAYQLANYGTGGHFLPHHDFLQDSLQADNSVTGDRLATLMIYMTDVEEGGTTVFPNLGIRLTPKKGDAAFWWNLKASGDGERLTTHAGCPVLYGSKWIANKWFRSYSNVFRLPLFHRPECFPWRPSSDLFSKTSCRSAECGYTPAVGVIASLFISPECIGRIAACNKIIGDHVTATDILRNLGHGISINTLFLLAVQHQLQQLQNREAANGGQIGCPIAFLYVFLPFEDV</sequence>
<dbReference type="FunFam" id="2.60.120.620:FF:000011">
    <property type="entry name" value="Prolyl alpha subunit"/>
    <property type="match status" value="1"/>
</dbReference>
<dbReference type="EMBL" id="ABJB010263587">
    <property type="status" value="NOT_ANNOTATED_CDS"/>
    <property type="molecule type" value="Genomic_DNA"/>
</dbReference>
<dbReference type="STRING" id="6945.B7PTN6"/>
<evidence type="ECO:0000313" key="10">
    <source>
        <dbReference type="Proteomes" id="UP000001555"/>
    </source>
</evidence>
<dbReference type="VEuPathDB" id="VectorBase:ISCI008425"/>
<evidence type="ECO:0000256" key="2">
    <source>
        <dbReference type="ARBA" id="ARBA00022723"/>
    </source>
</evidence>
<accession>B7PTN6</accession>
<dbReference type="GO" id="GO:0031418">
    <property type="term" value="F:L-ascorbic acid binding"/>
    <property type="evidence" value="ECO:0007669"/>
    <property type="project" value="UniProtKB-KW"/>
</dbReference>
<keyword evidence="5 8" id="KW-0560">Oxidoreductase</keyword>
<dbReference type="VEuPathDB" id="VectorBase:ISCP_035867"/>
<dbReference type="InterPro" id="IPR045054">
    <property type="entry name" value="P4HA-like"/>
</dbReference>
<dbReference type="InParanoid" id="B7PTN6"/>
<keyword evidence="4" id="KW-0223">Dioxygenase</keyword>
<feature type="domain" description="Fe2OG dioxygenase" evidence="7">
    <location>
        <begin position="109"/>
        <end position="215"/>
    </location>
</feature>
<proteinExistence type="predicted"/>
<keyword evidence="6" id="KW-0408">Iron</keyword>
<dbReference type="HOGENOM" id="CLU_817069_0_0_1"/>
<dbReference type="VEuPathDB" id="VectorBase:ISCW008425"/>
<protein>
    <submittedName>
        <fullName evidence="8 9">Prolyl 4-hydroxylase alpha subunit 1, putative</fullName>
        <ecNumber evidence="8">1.14.11.2</ecNumber>
    </submittedName>
</protein>
<dbReference type="EMBL" id="ABJB010375511">
    <property type="status" value="NOT_ANNOTATED_CDS"/>
    <property type="molecule type" value="Genomic_DNA"/>
</dbReference>
<dbReference type="PANTHER" id="PTHR10869">
    <property type="entry name" value="PROLYL 4-HYDROXYLASE ALPHA SUBUNIT"/>
    <property type="match status" value="1"/>
</dbReference>
<dbReference type="InterPro" id="IPR044862">
    <property type="entry name" value="Pro_4_hyd_alph_FE2OG_OXY"/>
</dbReference>
<dbReference type="Proteomes" id="UP000001555">
    <property type="component" value="Unassembled WGS sequence"/>
</dbReference>
<dbReference type="PaxDb" id="6945-B7PTN6"/>
<evidence type="ECO:0000256" key="6">
    <source>
        <dbReference type="ARBA" id="ARBA00023004"/>
    </source>
</evidence>
<dbReference type="PROSITE" id="PS51471">
    <property type="entry name" value="FE2OG_OXY"/>
    <property type="match status" value="1"/>
</dbReference>
<dbReference type="PANTHER" id="PTHR10869:SF244">
    <property type="entry name" value="PROLYL 4-HYDROXYLASE SUBUNIT ALPHA-2"/>
    <property type="match status" value="1"/>
</dbReference>
<dbReference type="EMBL" id="ABJB011040685">
    <property type="status" value="NOT_ANNOTATED_CDS"/>
    <property type="molecule type" value="Genomic_DNA"/>
</dbReference>
<dbReference type="EC" id="1.14.11.2" evidence="8"/>
<dbReference type="EMBL" id="ABJB010963737">
    <property type="status" value="NOT_ANNOTATED_CDS"/>
    <property type="molecule type" value="Genomic_DNA"/>
</dbReference>
<dbReference type="InterPro" id="IPR005123">
    <property type="entry name" value="Oxoglu/Fe-dep_dioxygenase_dom"/>
</dbReference>
<gene>
    <name evidence="8" type="ORF">IscW_ISCW008425</name>
</gene>
<evidence type="ECO:0000256" key="4">
    <source>
        <dbReference type="ARBA" id="ARBA00022964"/>
    </source>
</evidence>
<name>B7PTN6_IXOSC</name>
<reference evidence="9" key="2">
    <citation type="submission" date="2020-05" db="UniProtKB">
        <authorList>
            <consortium name="EnsemblMetazoa"/>
        </authorList>
    </citation>
    <scope>IDENTIFICATION</scope>
    <source>
        <strain evidence="9">wikel</strain>
    </source>
</reference>
<dbReference type="EMBL" id="DS787508">
    <property type="protein sequence ID" value="EEC09958.1"/>
    <property type="molecule type" value="Genomic_DNA"/>
</dbReference>
<dbReference type="EnsemblMetazoa" id="ISCW008425-RA">
    <property type="protein sequence ID" value="ISCW008425-PA"/>
    <property type="gene ID" value="ISCW008425"/>
</dbReference>
<evidence type="ECO:0000313" key="8">
    <source>
        <dbReference type="EMBL" id="EEC09958.1"/>
    </source>
</evidence>
<keyword evidence="3" id="KW-0847">Vitamin C</keyword>
<dbReference type="Gene3D" id="2.60.120.620">
    <property type="entry name" value="q2cbj1_9rhob like domain"/>
    <property type="match status" value="1"/>
</dbReference>